<evidence type="ECO:0000313" key="1">
    <source>
        <dbReference type="EMBL" id="ADG89743.1"/>
    </source>
</evidence>
<accession>D6Y7N2</accession>
<organism evidence="1 2">
    <name type="scientific">Thermobispora bispora (strain ATCC 19993 / DSM 43833 / CBS 139.67 / JCM 10125 / KCTC 9307 / NBRC 14880 / R51)</name>
    <dbReference type="NCBI Taxonomy" id="469371"/>
    <lineage>
        <taxon>Bacteria</taxon>
        <taxon>Bacillati</taxon>
        <taxon>Actinomycetota</taxon>
        <taxon>Actinomycetes</taxon>
        <taxon>Streptosporangiales</taxon>
        <taxon>Streptosporangiaceae</taxon>
        <taxon>Thermobispora</taxon>
    </lineage>
</organism>
<dbReference type="AlphaFoldDB" id="D6Y7N2"/>
<proteinExistence type="predicted"/>
<name>D6Y7N2_THEBD</name>
<protein>
    <submittedName>
        <fullName evidence="1">Uncharacterized protein</fullName>
    </submittedName>
</protein>
<gene>
    <name evidence="1" type="ordered locus">Tbis_3047</name>
</gene>
<evidence type="ECO:0000313" key="2">
    <source>
        <dbReference type="Proteomes" id="UP000006640"/>
    </source>
</evidence>
<dbReference type="KEGG" id="tbi:Tbis_3047"/>
<reference evidence="1 2" key="1">
    <citation type="submission" date="2010-01" db="EMBL/GenBank/DDBJ databases">
        <title>The complete genome of Thermobispora bispora DSM 43833.</title>
        <authorList>
            <consortium name="US DOE Joint Genome Institute (JGI-PGF)"/>
            <person name="Lucas S."/>
            <person name="Copeland A."/>
            <person name="Lapidus A."/>
            <person name="Glavina del Rio T."/>
            <person name="Dalin E."/>
            <person name="Tice H."/>
            <person name="Bruce D."/>
            <person name="Goodwin L."/>
            <person name="Pitluck S."/>
            <person name="Kyrpides N."/>
            <person name="Mavromatis K."/>
            <person name="Ivanova N."/>
            <person name="Mikhailova N."/>
            <person name="Chertkov O."/>
            <person name="Brettin T."/>
            <person name="Detter J.C."/>
            <person name="Han C."/>
            <person name="Larimer F."/>
            <person name="Land M."/>
            <person name="Hauser L."/>
            <person name="Markowitz V."/>
            <person name="Cheng J.-F."/>
            <person name="Hugenholtz P."/>
            <person name="Woyke T."/>
            <person name="Wu D."/>
            <person name="Jando M."/>
            <person name="Schneider S."/>
            <person name="Klenk H.-P."/>
            <person name="Eisen J.A."/>
        </authorList>
    </citation>
    <scope>NUCLEOTIDE SEQUENCE [LARGE SCALE GENOMIC DNA]</scope>
    <source>
        <strain evidence="2">ATCC 19993 / DSM 43833 / CBS 139.67 / JCM 10125 / KCTC 9307 / NBRC 14880 / R51</strain>
    </source>
</reference>
<sequence>MTARARLLGALGLLHHPRTRSTWRYTHPQHGVWEITITGLLATQTHHPTNGKVTRTRHLVTRRRAADWLTHRHTALHKAGWQLDTIQASTTI</sequence>
<dbReference type="EMBL" id="CP001874">
    <property type="protein sequence ID" value="ADG89743.1"/>
    <property type="molecule type" value="Genomic_DNA"/>
</dbReference>
<dbReference type="HOGENOM" id="CLU_2412197_0_0_11"/>
<keyword evidence="2" id="KW-1185">Reference proteome</keyword>
<dbReference type="Proteomes" id="UP000006640">
    <property type="component" value="Chromosome"/>
</dbReference>